<evidence type="ECO:0008006" key="2">
    <source>
        <dbReference type="Google" id="ProtNLM"/>
    </source>
</evidence>
<evidence type="ECO:0000313" key="1">
    <source>
        <dbReference type="EMBL" id="DAD68594.1"/>
    </source>
</evidence>
<dbReference type="EMBL" id="BK014705">
    <property type="protein sequence ID" value="DAD68594.1"/>
    <property type="molecule type" value="Genomic_DNA"/>
</dbReference>
<reference evidence="1" key="1">
    <citation type="journal article" date="2021" name="Proc. Natl. Acad. Sci. U.S.A.">
        <title>A Catalog of Tens of Thousands of Viruses from Human Metagenomes Reveals Hidden Associations with Chronic Diseases.</title>
        <authorList>
            <person name="Tisza M.J."/>
            <person name="Buck C.B."/>
        </authorList>
    </citation>
    <scope>NUCLEOTIDE SEQUENCE</scope>
    <source>
        <strain evidence="1">CtABi4</strain>
    </source>
</reference>
<organism evidence="1">
    <name type="scientific">Siphoviridae sp. ctABi4</name>
    <dbReference type="NCBI Taxonomy" id="2823566"/>
    <lineage>
        <taxon>Viruses</taxon>
        <taxon>Duplodnaviria</taxon>
        <taxon>Heunggongvirae</taxon>
        <taxon>Uroviricota</taxon>
        <taxon>Caudoviricetes</taxon>
    </lineage>
</organism>
<sequence length="185" mass="21306">MIGLLPTSLEIDGEQYEINSDFRIALLIFEAYADKELSYCEKAAVCLNCLYKEVPKNVEEALKKALWFLDGGDVPKSKKAPVKIIDWSYDESIIFPALNKVAGFETRIASYVHWWTFLGYFSEVGDGLLSQVMNIRGKRAKGKKLEKWERDFYNEHKELVDIKEKLSPEQQAELDAEEDFINNLV</sequence>
<proteinExistence type="predicted"/>
<accession>A0A8S5LFA5</accession>
<dbReference type="InterPro" id="IPR009660">
    <property type="entry name" value="Phage_A500_Gp15"/>
</dbReference>
<name>A0A8S5LFA5_9CAUD</name>
<protein>
    <recommendedName>
        <fullName evidence="2">Bacteriophage Gp15 protein</fullName>
    </recommendedName>
</protein>
<dbReference type="Pfam" id="PF06854">
    <property type="entry name" value="Phage_Gp15"/>
    <property type="match status" value="1"/>
</dbReference>